<dbReference type="OrthoDB" id="5894495at2"/>
<dbReference type="AlphaFoldDB" id="A0A4R3NYJ2"/>
<dbReference type="EMBL" id="CCJX01000060">
    <property type="protein sequence ID" value="CDT14582.1"/>
    <property type="molecule type" value="Genomic_DNA"/>
</dbReference>
<dbReference type="RefSeq" id="WP_048659137.1">
    <property type="nucleotide sequence ID" value="NZ_AP025479.1"/>
</dbReference>
<feature type="region of interest" description="Disordered" evidence="1">
    <location>
        <begin position="1"/>
        <end position="33"/>
    </location>
</feature>
<reference evidence="5" key="1">
    <citation type="submission" date="2014-06" db="EMBL/GenBank/DDBJ databases">
        <authorList>
            <person name="Le Roux Frederique"/>
        </authorList>
    </citation>
    <scope>NUCLEOTIDE SEQUENCE [LARGE SCALE GENOMIC DNA]</scope>
    <source>
        <strain evidence="5">J5-5</strain>
    </source>
</reference>
<evidence type="ECO:0000256" key="1">
    <source>
        <dbReference type="SAM" id="MobiDB-lite"/>
    </source>
</evidence>
<sequence>MAQQNSTLTLPKMPNSDQRFAVGHESSPKNDASLSESQYGFIQLFCSEGVRAQCPGTNDEACFDYIKEKVWHVTEGSSLHFVAQTDYVHPDKFFNALLKSTLVKIYTLLSDDEPDLKPEWEGTVEELEKCDVFEKLDTWNAFDGEGYWLGTSEF</sequence>
<organism evidence="2 5">
    <name type="scientific">Vibrio crassostreae</name>
    <dbReference type="NCBI Taxonomy" id="246167"/>
    <lineage>
        <taxon>Bacteria</taxon>
        <taxon>Pseudomonadati</taxon>
        <taxon>Pseudomonadota</taxon>
        <taxon>Gammaproteobacteria</taxon>
        <taxon>Vibrionales</taxon>
        <taxon>Vibrionaceae</taxon>
        <taxon>Vibrio</taxon>
    </lineage>
</organism>
<reference evidence="2 4" key="2">
    <citation type="submission" date="2014-06" db="EMBL/GenBank/DDBJ databases">
        <authorList>
            <person name="Le Roux F."/>
        </authorList>
    </citation>
    <scope>NUCLEOTIDE SEQUENCE</scope>
    <source>
        <strain evidence="3 4">J5-4</strain>
        <strain evidence="2">J5-5</strain>
    </source>
</reference>
<dbReference type="Proteomes" id="UP000049495">
    <property type="component" value="Unassembled WGS sequence"/>
</dbReference>
<dbReference type="GeneID" id="93903560"/>
<accession>A0A4R3NYJ2</accession>
<dbReference type="EMBL" id="CCJV01000020">
    <property type="protein sequence ID" value="CDS95119.1"/>
    <property type="molecule type" value="Genomic_DNA"/>
</dbReference>
<proteinExistence type="predicted"/>
<name>A0A4R3NYJ2_9VIBR</name>
<keyword evidence="4" id="KW-1185">Reference proteome</keyword>
<evidence type="ECO:0000313" key="2">
    <source>
        <dbReference type="EMBL" id="CDS95119.1"/>
    </source>
</evidence>
<gene>
    <name evidence="3" type="ORF">VCR4J5_1520021</name>
    <name evidence="2" type="ORF">VCR5J5_1160005</name>
</gene>
<comment type="caution">
    <text evidence="2">The sequence shown here is derived from an EMBL/GenBank/DDBJ whole genome shotgun (WGS) entry which is preliminary data.</text>
</comment>
<evidence type="ECO:0000313" key="5">
    <source>
        <dbReference type="Proteomes" id="UP000049495"/>
    </source>
</evidence>
<dbReference type="Proteomes" id="UP000049077">
    <property type="component" value="Unassembled WGS sequence"/>
</dbReference>
<protein>
    <submittedName>
        <fullName evidence="2">Uncharacterized protein</fullName>
    </submittedName>
</protein>
<evidence type="ECO:0000313" key="3">
    <source>
        <dbReference type="EMBL" id="CDT14582.1"/>
    </source>
</evidence>
<evidence type="ECO:0000313" key="4">
    <source>
        <dbReference type="Proteomes" id="UP000049077"/>
    </source>
</evidence>